<dbReference type="Proteomes" id="UP001174909">
    <property type="component" value="Unassembled WGS sequence"/>
</dbReference>
<dbReference type="Gene3D" id="3.30.70.330">
    <property type="match status" value="1"/>
</dbReference>
<dbReference type="InterPro" id="IPR000504">
    <property type="entry name" value="RRM_dom"/>
</dbReference>
<feature type="domain" description="RRM" evidence="4">
    <location>
        <begin position="266"/>
        <end position="342"/>
    </location>
</feature>
<dbReference type="InterPro" id="IPR035979">
    <property type="entry name" value="RBD_domain_sf"/>
</dbReference>
<dbReference type="SMART" id="SM00360">
    <property type="entry name" value="RRM"/>
    <property type="match status" value="1"/>
</dbReference>
<sequence>MRTVRKSRKASRPGRMGPTWSGREREGGGDEVVTEAQRQLRELLGRQMDTSTFSLQRTLRAADSMFTSPVTYQAQEVGVAPLRSVQGYRSDQKAFQTSNNLREAGLSEKEVEMVLGAEGGGGRVKVEPSAMQGRISAVQEKLSGHVAQLKEMGGVASGVLTMSRHAWELEQSLHRCREDQTALHHLVTHNRTRSPRTIAAFPAKLLPGKEGDEEEENEEERETGVTAHGATVQPLPLQLIERNRLTPEQIKKLPHFANYSSGNPSSVLYIKNIHRKTTLDDLSAIFGHWQDGVWPKIRLLTGRLGGQAFAEFQDVGVASEALEAVNGYVVREKPLVISYGHQQSQHNQAH</sequence>
<dbReference type="AlphaFoldDB" id="A0AA35QZ15"/>
<name>A0AA35QZ15_GEOBA</name>
<dbReference type="GO" id="GO:0030626">
    <property type="term" value="F:U12 snRNA binding"/>
    <property type="evidence" value="ECO:0007669"/>
    <property type="project" value="TreeGrafter"/>
</dbReference>
<dbReference type="InterPro" id="IPR012677">
    <property type="entry name" value="Nucleotide-bd_a/b_plait_sf"/>
</dbReference>
<dbReference type="SUPFAM" id="SSF54928">
    <property type="entry name" value="RNA-binding domain, RBD"/>
    <property type="match status" value="1"/>
</dbReference>
<evidence type="ECO:0000259" key="4">
    <source>
        <dbReference type="PROSITE" id="PS50102"/>
    </source>
</evidence>
<evidence type="ECO:0000256" key="2">
    <source>
        <dbReference type="PROSITE-ProRule" id="PRU00176"/>
    </source>
</evidence>
<evidence type="ECO:0000313" key="5">
    <source>
        <dbReference type="EMBL" id="CAI7996090.1"/>
    </source>
</evidence>
<dbReference type="PANTHER" id="PTHR16105:SF0">
    <property type="entry name" value="RNA-BINDING REGION-CONTAINING PROTEIN 3"/>
    <property type="match status" value="1"/>
</dbReference>
<dbReference type="PROSITE" id="PS50102">
    <property type="entry name" value="RRM"/>
    <property type="match status" value="1"/>
</dbReference>
<protein>
    <submittedName>
        <fullName evidence="5">RNA-binding protein 41</fullName>
    </submittedName>
</protein>
<keyword evidence="6" id="KW-1185">Reference proteome</keyword>
<proteinExistence type="predicted"/>
<evidence type="ECO:0000313" key="6">
    <source>
        <dbReference type="Proteomes" id="UP001174909"/>
    </source>
</evidence>
<feature type="region of interest" description="Disordered" evidence="3">
    <location>
        <begin position="1"/>
        <end position="32"/>
    </location>
</feature>
<dbReference type="EMBL" id="CASHTH010000263">
    <property type="protein sequence ID" value="CAI7996090.1"/>
    <property type="molecule type" value="Genomic_DNA"/>
</dbReference>
<feature type="compositionally biased region" description="Acidic residues" evidence="3">
    <location>
        <begin position="211"/>
        <end position="221"/>
    </location>
</feature>
<dbReference type="PANTHER" id="PTHR16105">
    <property type="entry name" value="RNA-BINDING REGION-CONTAINING PROTEIN 3"/>
    <property type="match status" value="1"/>
</dbReference>
<dbReference type="GO" id="GO:0000398">
    <property type="term" value="P:mRNA splicing, via spliceosome"/>
    <property type="evidence" value="ECO:0007669"/>
    <property type="project" value="TreeGrafter"/>
</dbReference>
<accession>A0AA35QZ15</accession>
<feature type="compositionally biased region" description="Basic residues" evidence="3">
    <location>
        <begin position="1"/>
        <end position="12"/>
    </location>
</feature>
<feature type="region of interest" description="Disordered" evidence="3">
    <location>
        <begin position="207"/>
        <end position="229"/>
    </location>
</feature>
<gene>
    <name evidence="5" type="ORF">GBAR_LOCUS1812</name>
</gene>
<dbReference type="InterPro" id="IPR045164">
    <property type="entry name" value="RBM41/RNPC3"/>
</dbReference>
<organism evidence="5 6">
    <name type="scientific">Geodia barretti</name>
    <name type="common">Barrett's horny sponge</name>
    <dbReference type="NCBI Taxonomy" id="519541"/>
    <lineage>
        <taxon>Eukaryota</taxon>
        <taxon>Metazoa</taxon>
        <taxon>Porifera</taxon>
        <taxon>Demospongiae</taxon>
        <taxon>Heteroscleromorpha</taxon>
        <taxon>Tetractinellida</taxon>
        <taxon>Astrophorina</taxon>
        <taxon>Geodiidae</taxon>
        <taxon>Geodia</taxon>
    </lineage>
</organism>
<evidence type="ECO:0000256" key="3">
    <source>
        <dbReference type="SAM" id="MobiDB-lite"/>
    </source>
</evidence>
<evidence type="ECO:0000256" key="1">
    <source>
        <dbReference type="ARBA" id="ARBA00022884"/>
    </source>
</evidence>
<reference evidence="5" key="1">
    <citation type="submission" date="2023-03" db="EMBL/GenBank/DDBJ databases">
        <authorList>
            <person name="Steffen K."/>
            <person name="Cardenas P."/>
        </authorList>
    </citation>
    <scope>NUCLEOTIDE SEQUENCE</scope>
</reference>
<dbReference type="Pfam" id="PF00076">
    <property type="entry name" value="RRM_1"/>
    <property type="match status" value="1"/>
</dbReference>
<dbReference type="GO" id="GO:0097157">
    <property type="term" value="F:pre-mRNA intronic binding"/>
    <property type="evidence" value="ECO:0007669"/>
    <property type="project" value="TreeGrafter"/>
</dbReference>
<dbReference type="GO" id="GO:0005689">
    <property type="term" value="C:U12-type spliceosomal complex"/>
    <property type="evidence" value="ECO:0007669"/>
    <property type="project" value="TreeGrafter"/>
</dbReference>
<comment type="caution">
    <text evidence="5">The sequence shown here is derived from an EMBL/GenBank/DDBJ whole genome shotgun (WGS) entry which is preliminary data.</text>
</comment>
<keyword evidence="1 2" id="KW-0694">RNA-binding</keyword>